<dbReference type="SUPFAM" id="SSF50993">
    <property type="entry name" value="Peptidase/esterase 'gauge' domain"/>
    <property type="match status" value="1"/>
</dbReference>
<feature type="signal peptide" evidence="6">
    <location>
        <begin position="1"/>
        <end position="19"/>
    </location>
</feature>
<dbReference type="Gene3D" id="3.40.50.1820">
    <property type="entry name" value="alpha/beta hydrolase"/>
    <property type="match status" value="1"/>
</dbReference>
<dbReference type="OrthoDB" id="9801421at2"/>
<evidence type="ECO:0000256" key="2">
    <source>
        <dbReference type="ARBA" id="ARBA00011897"/>
    </source>
</evidence>
<comment type="caution">
    <text evidence="9">The sequence shown here is derived from an EMBL/GenBank/DDBJ whole genome shotgun (WGS) entry which is preliminary data.</text>
</comment>
<organism evidence="9 10">
    <name type="scientific">Hymenobacter chitinivorans DSM 11115</name>
    <dbReference type="NCBI Taxonomy" id="1121954"/>
    <lineage>
        <taxon>Bacteria</taxon>
        <taxon>Pseudomonadati</taxon>
        <taxon>Bacteroidota</taxon>
        <taxon>Cytophagia</taxon>
        <taxon>Cytophagales</taxon>
        <taxon>Hymenobacteraceae</taxon>
        <taxon>Hymenobacter</taxon>
    </lineage>
</organism>
<dbReference type="GO" id="GO:0005829">
    <property type="term" value="C:cytosol"/>
    <property type="evidence" value="ECO:0007669"/>
    <property type="project" value="TreeGrafter"/>
</dbReference>
<comment type="catalytic activity">
    <reaction evidence="1">
        <text>Hydrolysis of Pro-|-Xaa &gt;&gt; Ala-|-Xaa in oligopeptides.</text>
        <dbReference type="EC" id="3.4.21.26"/>
    </reaction>
</comment>
<dbReference type="RefSeq" id="WP_100334439.1">
    <property type="nucleotide sequence ID" value="NZ_PGFA01000001.1"/>
</dbReference>
<dbReference type="InterPro" id="IPR023302">
    <property type="entry name" value="Pept_S9A_N"/>
</dbReference>
<feature type="chain" id="PRO_5014863960" description="prolyl oligopeptidase" evidence="6">
    <location>
        <begin position="20"/>
        <end position="728"/>
    </location>
</feature>
<feature type="domain" description="Peptidase S9A N-terminal" evidence="8">
    <location>
        <begin position="29"/>
        <end position="437"/>
    </location>
</feature>
<dbReference type="Proteomes" id="UP000228535">
    <property type="component" value="Unassembled WGS sequence"/>
</dbReference>
<evidence type="ECO:0000256" key="5">
    <source>
        <dbReference type="ARBA" id="ARBA00022825"/>
    </source>
</evidence>
<feature type="domain" description="Peptidase S9 prolyl oligopeptidase catalytic" evidence="7">
    <location>
        <begin position="515"/>
        <end position="715"/>
    </location>
</feature>
<dbReference type="PANTHER" id="PTHR42881">
    <property type="entry name" value="PROLYL ENDOPEPTIDASE"/>
    <property type="match status" value="1"/>
</dbReference>
<keyword evidence="10" id="KW-1185">Reference proteome</keyword>
<dbReference type="InterPro" id="IPR001375">
    <property type="entry name" value="Peptidase_S9_cat"/>
</dbReference>
<reference evidence="9 10" key="1">
    <citation type="submission" date="2017-11" db="EMBL/GenBank/DDBJ databases">
        <title>Genomic Encyclopedia of Archaeal and Bacterial Type Strains, Phase II (KMG-II): From Individual Species to Whole Genera.</title>
        <authorList>
            <person name="Goeker M."/>
        </authorList>
    </citation>
    <scope>NUCLEOTIDE SEQUENCE [LARGE SCALE GENOMIC DNA]</scope>
    <source>
        <strain evidence="9 10">DSM 11115</strain>
    </source>
</reference>
<evidence type="ECO:0000259" key="7">
    <source>
        <dbReference type="Pfam" id="PF00326"/>
    </source>
</evidence>
<evidence type="ECO:0000256" key="4">
    <source>
        <dbReference type="ARBA" id="ARBA00022801"/>
    </source>
</evidence>
<dbReference type="GO" id="GO:0070012">
    <property type="term" value="F:oligopeptidase activity"/>
    <property type="evidence" value="ECO:0007669"/>
    <property type="project" value="TreeGrafter"/>
</dbReference>
<keyword evidence="4" id="KW-0378">Hydrolase</keyword>
<keyword evidence="6" id="KW-0732">Signal</keyword>
<dbReference type="EC" id="3.4.21.26" evidence="2"/>
<dbReference type="InterPro" id="IPR002470">
    <property type="entry name" value="Peptidase_S9A"/>
</dbReference>
<evidence type="ECO:0000313" key="9">
    <source>
        <dbReference type="EMBL" id="PJJ58681.1"/>
    </source>
</evidence>
<evidence type="ECO:0000256" key="1">
    <source>
        <dbReference type="ARBA" id="ARBA00001070"/>
    </source>
</evidence>
<evidence type="ECO:0000256" key="3">
    <source>
        <dbReference type="ARBA" id="ARBA00022670"/>
    </source>
</evidence>
<dbReference type="PRINTS" id="PR00862">
    <property type="entry name" value="PROLIGOPTASE"/>
</dbReference>
<dbReference type="AlphaFoldDB" id="A0A2M9BL77"/>
<dbReference type="Pfam" id="PF00326">
    <property type="entry name" value="Peptidase_S9"/>
    <property type="match status" value="1"/>
</dbReference>
<accession>A0A2M9BL77</accession>
<evidence type="ECO:0000313" key="10">
    <source>
        <dbReference type="Proteomes" id="UP000228535"/>
    </source>
</evidence>
<dbReference type="GO" id="GO:0006508">
    <property type="term" value="P:proteolysis"/>
    <property type="evidence" value="ECO:0007669"/>
    <property type="project" value="UniProtKB-KW"/>
</dbReference>
<dbReference type="InterPro" id="IPR029058">
    <property type="entry name" value="AB_hydrolase_fold"/>
</dbReference>
<dbReference type="InterPro" id="IPR051167">
    <property type="entry name" value="Prolyl_oligopep/macrocyclase"/>
</dbReference>
<proteinExistence type="predicted"/>
<keyword evidence="5" id="KW-0720">Serine protease</keyword>
<keyword evidence="3" id="KW-0645">Protease</keyword>
<evidence type="ECO:0000256" key="6">
    <source>
        <dbReference type="SAM" id="SignalP"/>
    </source>
</evidence>
<dbReference type="Pfam" id="PF02897">
    <property type="entry name" value="Peptidase_S9_N"/>
    <property type="match status" value="1"/>
</dbReference>
<dbReference type="Gene3D" id="2.130.10.120">
    <property type="entry name" value="Prolyl oligopeptidase, N-terminal domain"/>
    <property type="match status" value="1"/>
</dbReference>
<dbReference type="EMBL" id="PGFA01000001">
    <property type="protein sequence ID" value="PJJ58681.1"/>
    <property type="molecule type" value="Genomic_DNA"/>
</dbReference>
<sequence length="728" mass="78939">MRNLLFLLPSLSVPLAALAQPAAPVAPVRPMTDTYFGQTVTDPYRWLEDVKSAETQAWMHGQADYARQQLDQLPDRAALYARIQELGNAAAARTGRYQRRGQQLFYLKRGAAENLYKLYTRPGMQGAEKLVFDPEKLPATPGQHWSIAYFTASPDGRTVAIGVAGGGSENAVVKLIDTATGRQLDADLPRARFSSPEWQPDSRAFFYSRTREMTPGVKPGDEFTKVTSYRHQLGTAPTADVPVLGYDYAPPSVALKTINEEAFVEVPAGAAVPTAVALIERGTRRELELYVAPLAGLTKPRTTAWQKVCGAADEVTAYAVQGDNLYLLSHKNAPRFQVLRTSLSKPNLAMATVVVPQMSSVVQEIFAAKDALYLQLLDGGPNQFARLPHGQSGAAVELLPLPFPGAGVFEVIHDPRQAGIWAGLTSWTRWGDYFAYDPAARRFTATQLEPQSPYDNPADLEVAEVKVKSHDGTLVPLSIVYKKGLKRDGTAPVLLQGYGAYGSSQAPIYDATYLTLLERGAVLAVAHVRGGGEYGQEWYKAGYQATKPNTWKDFIACAEYLIKEGYTTPARLTGQGTSAGGILIGRAVTERPDLFGAAVFNVGCLDAVRFETTANGQGNIPEFGSVKTEAGFRALAEMSTYGHIQPGTKYPAVLLIHGVNDRRVDVWQSLKTAAKLQAATASGRPVLLRLDFDAGHGMGSTKDQRYQQLADIMALVLSQNAPATAARN</sequence>
<dbReference type="SUPFAM" id="SSF53474">
    <property type="entry name" value="alpha/beta-Hydrolases"/>
    <property type="match status" value="1"/>
</dbReference>
<protein>
    <recommendedName>
        <fullName evidence="2">prolyl oligopeptidase</fullName>
        <ecNumber evidence="2">3.4.21.26</ecNumber>
    </recommendedName>
</protein>
<evidence type="ECO:0000259" key="8">
    <source>
        <dbReference type="Pfam" id="PF02897"/>
    </source>
</evidence>
<name>A0A2M9BL77_9BACT</name>
<gene>
    <name evidence="9" type="ORF">CLV45_0091</name>
</gene>
<dbReference type="PANTHER" id="PTHR42881:SF2">
    <property type="entry name" value="PROLYL ENDOPEPTIDASE"/>
    <property type="match status" value="1"/>
</dbReference>
<dbReference type="GO" id="GO:0004252">
    <property type="term" value="F:serine-type endopeptidase activity"/>
    <property type="evidence" value="ECO:0007669"/>
    <property type="project" value="UniProtKB-EC"/>
</dbReference>